<feature type="transmembrane region" description="Helical" evidence="1">
    <location>
        <begin position="133"/>
        <end position="150"/>
    </location>
</feature>
<feature type="transmembrane region" description="Helical" evidence="1">
    <location>
        <begin position="39"/>
        <end position="60"/>
    </location>
</feature>
<name>A0A1M8A4E7_MALS4</name>
<feature type="transmembrane region" description="Helical" evidence="1">
    <location>
        <begin position="246"/>
        <end position="272"/>
    </location>
</feature>
<evidence type="ECO:0000256" key="1">
    <source>
        <dbReference type="SAM" id="Phobius"/>
    </source>
</evidence>
<accession>A0A1M8A4E7</accession>
<dbReference type="VEuPathDB" id="FungiDB:MSYG_1691"/>
<feature type="transmembrane region" description="Helical" evidence="1">
    <location>
        <begin position="214"/>
        <end position="234"/>
    </location>
</feature>
<feature type="transmembrane region" description="Helical" evidence="1">
    <location>
        <begin position="12"/>
        <end position="32"/>
    </location>
</feature>
<keyword evidence="1" id="KW-1133">Transmembrane helix</keyword>
<feature type="transmembrane region" description="Helical" evidence="1">
    <location>
        <begin position="66"/>
        <end position="87"/>
    </location>
</feature>
<reference evidence="3" key="1">
    <citation type="journal article" date="2017" name="Nucleic Acids Res.">
        <title>Proteogenomics produces comprehensive and highly accurate protein-coding gene annotation in a complete genome assembly of Malassezia sympodialis.</title>
        <authorList>
            <person name="Zhu Y."/>
            <person name="Engstroem P.G."/>
            <person name="Tellgren-Roth C."/>
            <person name="Baudo C.D."/>
            <person name="Kennell J.C."/>
            <person name="Sun S."/>
            <person name="Billmyre R.B."/>
            <person name="Schroeder M.S."/>
            <person name="Andersson A."/>
            <person name="Holm T."/>
            <person name="Sigurgeirsson B."/>
            <person name="Wu G."/>
            <person name="Sankaranarayanan S.R."/>
            <person name="Siddharthan R."/>
            <person name="Sanyal K."/>
            <person name="Lundeberg J."/>
            <person name="Nystedt B."/>
            <person name="Boekhout T."/>
            <person name="Dawson T.L. Jr."/>
            <person name="Heitman J."/>
            <person name="Scheynius A."/>
            <person name="Lehtioe J."/>
        </authorList>
    </citation>
    <scope>NUCLEOTIDE SEQUENCE [LARGE SCALE GENOMIC DNA]</scope>
    <source>
        <strain evidence="3">ATCC 42132</strain>
    </source>
</reference>
<evidence type="ECO:0000313" key="2">
    <source>
        <dbReference type="EMBL" id="SHO77350.1"/>
    </source>
</evidence>
<dbReference type="Proteomes" id="UP000186303">
    <property type="component" value="Chromosome 2"/>
</dbReference>
<keyword evidence="3" id="KW-1185">Reference proteome</keyword>
<dbReference type="AlphaFoldDB" id="A0A1M8A4E7"/>
<gene>
    <name evidence="2" type="ORF">MSYG_1691</name>
</gene>
<proteinExistence type="predicted"/>
<feature type="transmembrane region" description="Helical" evidence="1">
    <location>
        <begin position="107"/>
        <end position="127"/>
    </location>
</feature>
<evidence type="ECO:0000313" key="3">
    <source>
        <dbReference type="Proteomes" id="UP000186303"/>
    </source>
</evidence>
<keyword evidence="1" id="KW-0472">Membrane</keyword>
<sequence>MALQHPMYARTILAWVLWCALGALTFISLTHVVRSRPKFLHLGALLAAGLGTASMCVPNVDKDWMYLARTLFHISYIVCAALLQRLIMHWFFILQHHASQEILLASLYFKFIKWNWLVLLGLAAAALIDSTRISVPAILMLEFIVSTAWLDGSVFMRRAAPSLPTRSTPSVRYTSADSRQLHEPSLFHMRWDSQSLRVPYDGSRILFSKMTQSLVVASVMLCASSAAHLLFYVICSRYTKLCDLDFEYIGFFFCYSIGLLPFCLMLVAPGFLSRFDTSKLPA</sequence>
<keyword evidence="1" id="KW-0812">Transmembrane</keyword>
<dbReference type="OrthoDB" id="3353496at2759"/>
<dbReference type="EMBL" id="LT671822">
    <property type="protein sequence ID" value="SHO77350.1"/>
    <property type="molecule type" value="Genomic_DNA"/>
</dbReference>
<organism evidence="2 3">
    <name type="scientific">Malassezia sympodialis (strain ATCC 42132)</name>
    <name type="common">Atopic eczema-associated yeast</name>
    <dbReference type="NCBI Taxonomy" id="1230383"/>
    <lineage>
        <taxon>Eukaryota</taxon>
        <taxon>Fungi</taxon>
        <taxon>Dikarya</taxon>
        <taxon>Basidiomycota</taxon>
        <taxon>Ustilaginomycotina</taxon>
        <taxon>Malasseziomycetes</taxon>
        <taxon>Malasseziales</taxon>
        <taxon>Malasseziaceae</taxon>
        <taxon>Malassezia</taxon>
    </lineage>
</organism>
<protein>
    <submittedName>
        <fullName evidence="2">Uncharacterized protein</fullName>
    </submittedName>
</protein>